<accession>A0A0A2G4D7</accession>
<dbReference type="GO" id="GO:0006457">
    <property type="term" value="P:protein folding"/>
    <property type="evidence" value="ECO:0007669"/>
    <property type="project" value="InterPro"/>
</dbReference>
<dbReference type="GO" id="GO:0051082">
    <property type="term" value="F:unfolded protein binding"/>
    <property type="evidence" value="ECO:0007669"/>
    <property type="project" value="TreeGrafter"/>
</dbReference>
<comment type="subunit">
    <text evidence="3">Homodimer.</text>
</comment>
<protein>
    <recommendedName>
        <fullName evidence="3 4">Protein GrpE</fullName>
    </recommendedName>
    <alternativeName>
        <fullName evidence="3">HSP-70 cofactor</fullName>
    </alternativeName>
</protein>
<comment type="similarity">
    <text evidence="1 3 5">Belongs to the GrpE family.</text>
</comment>
<dbReference type="SUPFAM" id="SSF58014">
    <property type="entry name" value="Coiled-coil domain of nucleotide exchange factor GrpE"/>
    <property type="match status" value="1"/>
</dbReference>
<feature type="region of interest" description="Disordered" evidence="6">
    <location>
        <begin position="1"/>
        <end position="53"/>
    </location>
</feature>
<evidence type="ECO:0000256" key="4">
    <source>
        <dbReference type="RuleBase" id="RU000639"/>
    </source>
</evidence>
<keyword evidence="3" id="KW-0963">Cytoplasm</keyword>
<dbReference type="InterPro" id="IPR013805">
    <property type="entry name" value="GrpE_CC"/>
</dbReference>
<dbReference type="PANTHER" id="PTHR21237">
    <property type="entry name" value="GRPE PROTEIN"/>
    <property type="match status" value="1"/>
</dbReference>
<feature type="compositionally biased region" description="Polar residues" evidence="6">
    <location>
        <begin position="43"/>
        <end position="53"/>
    </location>
</feature>
<dbReference type="EMBL" id="JQZW01000008">
    <property type="protein sequence ID" value="KGN98153.1"/>
    <property type="molecule type" value="Genomic_DNA"/>
</dbReference>
<dbReference type="Pfam" id="PF01025">
    <property type="entry name" value="GrpE"/>
    <property type="match status" value="1"/>
</dbReference>
<name>A0A0A2G4D7_9PORP</name>
<dbReference type="GO" id="GO:0051087">
    <property type="term" value="F:protein-folding chaperone binding"/>
    <property type="evidence" value="ECO:0007669"/>
    <property type="project" value="InterPro"/>
</dbReference>
<evidence type="ECO:0000256" key="3">
    <source>
        <dbReference type="HAMAP-Rule" id="MF_01151"/>
    </source>
</evidence>
<dbReference type="AlphaFoldDB" id="A0A0A2G4D7"/>
<dbReference type="OrthoDB" id="9812586at2"/>
<evidence type="ECO:0000313" key="8">
    <source>
        <dbReference type="Proteomes" id="UP000030134"/>
    </source>
</evidence>
<dbReference type="PROSITE" id="PS01071">
    <property type="entry name" value="GRPE"/>
    <property type="match status" value="1"/>
</dbReference>
<feature type="compositionally biased region" description="Low complexity" evidence="6">
    <location>
        <begin position="1"/>
        <end position="11"/>
    </location>
</feature>
<dbReference type="InterPro" id="IPR000740">
    <property type="entry name" value="GrpE"/>
</dbReference>
<dbReference type="SUPFAM" id="SSF51064">
    <property type="entry name" value="Head domain of nucleotide exchange factor GrpE"/>
    <property type="match status" value="1"/>
</dbReference>
<reference evidence="7 8" key="1">
    <citation type="submission" date="2014-08" db="EMBL/GenBank/DDBJ databases">
        <title>Porphyromonas gingivicanis strain:COT-022_OH1391 Genome sequencing.</title>
        <authorList>
            <person name="Wallis C."/>
            <person name="Deusch O."/>
            <person name="O'Flynn C."/>
            <person name="Davis I."/>
            <person name="Jospin G."/>
            <person name="Darling A.E."/>
            <person name="Coil D.A."/>
            <person name="Alexiev A."/>
            <person name="Horsfall A."/>
            <person name="Kirkwood N."/>
            <person name="Harris S."/>
            <person name="Eisen J.A."/>
        </authorList>
    </citation>
    <scope>NUCLEOTIDE SEQUENCE [LARGE SCALE GENOMIC DNA]</scope>
    <source>
        <strain evidence="8">COT-022 OH1391</strain>
    </source>
</reference>
<dbReference type="PANTHER" id="PTHR21237:SF23">
    <property type="entry name" value="GRPE PROTEIN HOMOLOG, MITOCHONDRIAL"/>
    <property type="match status" value="1"/>
</dbReference>
<evidence type="ECO:0000256" key="2">
    <source>
        <dbReference type="ARBA" id="ARBA00023186"/>
    </source>
</evidence>
<comment type="subcellular location">
    <subcellularLocation>
        <location evidence="3">Cytoplasm</location>
    </subcellularLocation>
</comment>
<evidence type="ECO:0000313" key="7">
    <source>
        <dbReference type="EMBL" id="KGN98153.1"/>
    </source>
</evidence>
<dbReference type="GO" id="GO:0000774">
    <property type="term" value="F:adenyl-nucleotide exchange factor activity"/>
    <property type="evidence" value="ECO:0007669"/>
    <property type="project" value="InterPro"/>
</dbReference>
<dbReference type="RefSeq" id="WP_025842373.1">
    <property type="nucleotide sequence ID" value="NZ_JQZW01000008.1"/>
</dbReference>
<evidence type="ECO:0000256" key="6">
    <source>
        <dbReference type="SAM" id="MobiDB-lite"/>
    </source>
</evidence>
<dbReference type="STRING" id="266762.HQ36_04380"/>
<dbReference type="InterPro" id="IPR009012">
    <property type="entry name" value="GrpE_head"/>
</dbReference>
<keyword evidence="8" id="KW-1185">Reference proteome</keyword>
<comment type="function">
    <text evidence="3 4">Participates actively in the response to hyperosmotic and heat shock by preventing the aggregation of stress-denatured proteins, in association with DnaK and GrpE. It is the nucleotide exchange factor for DnaK and may function as a thermosensor. Unfolded proteins bind initially to DnaJ; upon interaction with the DnaJ-bound protein, DnaK hydrolyzes its bound ATP, resulting in the formation of a stable complex. GrpE releases ADP from DnaK; ATP binding to DnaK triggers the release of the substrate protein, thus completing the reaction cycle. Several rounds of ATP-dependent interactions between DnaJ, DnaK and GrpE are required for fully efficient folding.</text>
</comment>
<feature type="compositionally biased region" description="Basic and acidic residues" evidence="6">
    <location>
        <begin position="12"/>
        <end position="22"/>
    </location>
</feature>
<dbReference type="Proteomes" id="UP000030134">
    <property type="component" value="Unassembled WGS sequence"/>
</dbReference>
<dbReference type="CDD" id="cd00446">
    <property type="entry name" value="GrpE"/>
    <property type="match status" value="1"/>
</dbReference>
<gene>
    <name evidence="3" type="primary">grpE</name>
    <name evidence="7" type="ORF">HQ36_04380</name>
</gene>
<dbReference type="PRINTS" id="PR00773">
    <property type="entry name" value="GRPEPROTEIN"/>
</dbReference>
<keyword evidence="2 3" id="KW-0143">Chaperone</keyword>
<dbReference type="Gene3D" id="2.30.22.10">
    <property type="entry name" value="Head domain of nucleotide exchange factor GrpE"/>
    <property type="match status" value="1"/>
</dbReference>
<evidence type="ECO:0000256" key="5">
    <source>
        <dbReference type="RuleBase" id="RU004478"/>
    </source>
</evidence>
<dbReference type="Gene3D" id="3.90.20.20">
    <property type="match status" value="1"/>
</dbReference>
<dbReference type="HAMAP" id="MF_01151">
    <property type="entry name" value="GrpE"/>
    <property type="match status" value="1"/>
</dbReference>
<keyword evidence="3 4" id="KW-0346">Stress response</keyword>
<dbReference type="GO" id="GO:0005737">
    <property type="term" value="C:cytoplasm"/>
    <property type="evidence" value="ECO:0007669"/>
    <property type="project" value="UniProtKB-SubCell"/>
</dbReference>
<comment type="caution">
    <text evidence="7">The sequence shown here is derived from an EMBL/GenBank/DDBJ whole genome shotgun (WGS) entry which is preliminary data.</text>
</comment>
<dbReference type="GO" id="GO:0042803">
    <property type="term" value="F:protein homodimerization activity"/>
    <property type="evidence" value="ECO:0007669"/>
    <property type="project" value="InterPro"/>
</dbReference>
<dbReference type="eggNOG" id="COG0576">
    <property type="taxonomic scope" value="Bacteria"/>
</dbReference>
<sequence length="195" mass="21749">MKTNKNNNSKESSSKEEAKVEQENTTMNAQESKESSANESSKTQEPIAQNTPEQELAILQDKHLRLVAEYDNYRKRTMKEKADLLLNGGERALGDLLPVIDDMELALKNIQSASDVDSLREGVELIYNKFIDYLQRHGVKPIEAIGAPFNEEEQQAIAMIPAPTPEQKGQVIDCVKTGYTLNGKVLRFADVVVGE</sequence>
<evidence type="ECO:0000256" key="1">
    <source>
        <dbReference type="ARBA" id="ARBA00009054"/>
    </source>
</evidence>
<proteinExistence type="inferred from homology"/>
<organism evidence="7 8">
    <name type="scientific">Porphyromonas gingivicanis</name>
    <dbReference type="NCBI Taxonomy" id="266762"/>
    <lineage>
        <taxon>Bacteria</taxon>
        <taxon>Pseudomonadati</taxon>
        <taxon>Bacteroidota</taxon>
        <taxon>Bacteroidia</taxon>
        <taxon>Bacteroidales</taxon>
        <taxon>Porphyromonadaceae</taxon>
        <taxon>Porphyromonas</taxon>
    </lineage>
</organism>